<feature type="domain" description="EamA" evidence="7">
    <location>
        <begin position="7"/>
        <end position="138"/>
    </location>
</feature>
<dbReference type="Proteomes" id="UP000193570">
    <property type="component" value="Unassembled WGS sequence"/>
</dbReference>
<dbReference type="InterPro" id="IPR000620">
    <property type="entry name" value="EamA_dom"/>
</dbReference>
<feature type="transmembrane region" description="Helical" evidence="6">
    <location>
        <begin position="177"/>
        <end position="195"/>
    </location>
</feature>
<accession>A0A1X6YG46</accession>
<protein>
    <submittedName>
        <fullName evidence="8">EamA-like transporter family protein</fullName>
    </submittedName>
</protein>
<dbReference type="SUPFAM" id="SSF103481">
    <property type="entry name" value="Multidrug resistance efflux transporter EmrE"/>
    <property type="match status" value="2"/>
</dbReference>
<feature type="transmembrane region" description="Helical" evidence="6">
    <location>
        <begin position="124"/>
        <end position="141"/>
    </location>
</feature>
<keyword evidence="3 6" id="KW-0812">Transmembrane</keyword>
<feature type="domain" description="EamA" evidence="7">
    <location>
        <begin position="147"/>
        <end position="276"/>
    </location>
</feature>
<dbReference type="InterPro" id="IPR037185">
    <property type="entry name" value="EmrE-like"/>
</dbReference>
<feature type="transmembrane region" description="Helical" evidence="6">
    <location>
        <begin position="147"/>
        <end position="165"/>
    </location>
</feature>
<sequence length="321" mass="33606">MPSNARAALIALLAFALFATHDVIVKALGATYSSFQIVFYSVLFGFPLVTLTLINDPEPGHLRPRHPWWVALRTLAAVVTAAAAFYAFSSIALAQVYAIIFAAPILITLLAIPILGEQVGLRRGVAIVVGLCGVIVVLRPGATALTAGHLAALVAAGGSALASVISRRIGPDERSVVLVLYPMLANFAIMGALMAEPYRPMPLTDLALNAAIAALGFAGAMLMVAGYKAGEAAVVAPMQYSQILWATLYGALFFDEIPDAATILGTAIIIASGLYIVARESLSGRSNAKPVSRTRTRHLTGTAPRVGALLKTALPPSRKPR</sequence>
<dbReference type="RefSeq" id="WP_085790443.1">
    <property type="nucleotide sequence ID" value="NZ_FWFK01000001.1"/>
</dbReference>
<evidence type="ECO:0000256" key="5">
    <source>
        <dbReference type="ARBA" id="ARBA00023136"/>
    </source>
</evidence>
<reference evidence="8 9" key="1">
    <citation type="submission" date="2017-03" db="EMBL/GenBank/DDBJ databases">
        <authorList>
            <person name="Afonso C.L."/>
            <person name="Miller P.J."/>
            <person name="Scott M.A."/>
            <person name="Spackman E."/>
            <person name="Goraichik I."/>
            <person name="Dimitrov K.M."/>
            <person name="Suarez D.L."/>
            <person name="Swayne D.E."/>
        </authorList>
    </citation>
    <scope>NUCLEOTIDE SEQUENCE [LARGE SCALE GENOMIC DNA]</scope>
    <source>
        <strain evidence="8 9">CECT 8625</strain>
    </source>
</reference>
<dbReference type="PANTHER" id="PTHR22911:SF6">
    <property type="entry name" value="SOLUTE CARRIER FAMILY 35 MEMBER G1"/>
    <property type="match status" value="1"/>
</dbReference>
<comment type="subcellular location">
    <subcellularLocation>
        <location evidence="1">Membrane</location>
        <topology evidence="1">Multi-pass membrane protein</topology>
    </subcellularLocation>
</comment>
<evidence type="ECO:0000313" key="9">
    <source>
        <dbReference type="Proteomes" id="UP000193570"/>
    </source>
</evidence>
<dbReference type="OrthoDB" id="7818056at2"/>
<evidence type="ECO:0000256" key="4">
    <source>
        <dbReference type="ARBA" id="ARBA00022989"/>
    </source>
</evidence>
<feature type="transmembrane region" description="Helical" evidence="6">
    <location>
        <begin position="234"/>
        <end position="254"/>
    </location>
</feature>
<feature type="transmembrane region" description="Helical" evidence="6">
    <location>
        <begin position="37"/>
        <end position="55"/>
    </location>
</feature>
<name>A0A1X6YG46_9RHOB</name>
<dbReference type="EMBL" id="FWFK01000001">
    <property type="protein sequence ID" value="SLN20120.1"/>
    <property type="molecule type" value="Genomic_DNA"/>
</dbReference>
<dbReference type="GO" id="GO:0016020">
    <property type="term" value="C:membrane"/>
    <property type="evidence" value="ECO:0007669"/>
    <property type="project" value="UniProtKB-SubCell"/>
</dbReference>
<evidence type="ECO:0000256" key="3">
    <source>
        <dbReference type="ARBA" id="ARBA00022692"/>
    </source>
</evidence>
<evidence type="ECO:0000256" key="6">
    <source>
        <dbReference type="SAM" id="Phobius"/>
    </source>
</evidence>
<feature type="transmembrane region" description="Helical" evidence="6">
    <location>
        <begin position="207"/>
        <end position="227"/>
    </location>
</feature>
<evidence type="ECO:0000259" key="7">
    <source>
        <dbReference type="Pfam" id="PF00892"/>
    </source>
</evidence>
<dbReference type="PANTHER" id="PTHR22911">
    <property type="entry name" value="ACYL-MALONYL CONDENSING ENZYME-RELATED"/>
    <property type="match status" value="1"/>
</dbReference>
<dbReference type="Pfam" id="PF00892">
    <property type="entry name" value="EamA"/>
    <property type="match status" value="2"/>
</dbReference>
<feature type="transmembrane region" description="Helical" evidence="6">
    <location>
        <begin position="94"/>
        <end position="112"/>
    </location>
</feature>
<proteinExistence type="inferred from homology"/>
<keyword evidence="5 6" id="KW-0472">Membrane</keyword>
<comment type="similarity">
    <text evidence="2">Belongs to the drug/metabolite transporter (DMT) superfamily. 10 TMS drug/metabolite exporter (DME) (TC 2.A.7.3) family.</text>
</comment>
<dbReference type="AlphaFoldDB" id="A0A1X6YG46"/>
<feature type="transmembrane region" description="Helical" evidence="6">
    <location>
        <begin position="260"/>
        <end position="278"/>
    </location>
</feature>
<evidence type="ECO:0000256" key="2">
    <source>
        <dbReference type="ARBA" id="ARBA00009853"/>
    </source>
</evidence>
<organism evidence="8 9">
    <name type="scientific">Roseivivax jejudonensis</name>
    <dbReference type="NCBI Taxonomy" id="1529041"/>
    <lineage>
        <taxon>Bacteria</taxon>
        <taxon>Pseudomonadati</taxon>
        <taxon>Pseudomonadota</taxon>
        <taxon>Alphaproteobacteria</taxon>
        <taxon>Rhodobacterales</taxon>
        <taxon>Roseobacteraceae</taxon>
        <taxon>Roseivivax</taxon>
    </lineage>
</organism>
<keyword evidence="4 6" id="KW-1133">Transmembrane helix</keyword>
<gene>
    <name evidence="8" type="ORF">ROJ8625_00717</name>
</gene>
<evidence type="ECO:0000256" key="1">
    <source>
        <dbReference type="ARBA" id="ARBA00004141"/>
    </source>
</evidence>
<evidence type="ECO:0000313" key="8">
    <source>
        <dbReference type="EMBL" id="SLN20120.1"/>
    </source>
</evidence>
<feature type="transmembrane region" description="Helical" evidence="6">
    <location>
        <begin position="67"/>
        <end position="88"/>
    </location>
</feature>
<keyword evidence="9" id="KW-1185">Reference proteome</keyword>